<dbReference type="InterPro" id="IPR044616">
    <property type="entry name" value="RUP1/2"/>
</dbReference>
<dbReference type="InterPro" id="IPR015943">
    <property type="entry name" value="WD40/YVTN_repeat-like_dom_sf"/>
</dbReference>
<evidence type="ECO:0000313" key="10">
    <source>
        <dbReference type="EMBL" id="KAK4280371.1"/>
    </source>
</evidence>
<comment type="subcellular location">
    <subcellularLocation>
        <location evidence="2">Cytoplasm</location>
        <location evidence="2">Cytosol</location>
    </subcellularLocation>
    <subcellularLocation>
        <location evidence="1">Nucleus</location>
    </subcellularLocation>
</comment>
<dbReference type="FunFam" id="2.130.10.10:FF:000853">
    <property type="entry name" value="WD repeat-containing protein RUP2"/>
    <property type="match status" value="1"/>
</dbReference>
<evidence type="ECO:0000256" key="2">
    <source>
        <dbReference type="ARBA" id="ARBA00004514"/>
    </source>
</evidence>
<reference evidence="10" key="1">
    <citation type="submission" date="2023-10" db="EMBL/GenBank/DDBJ databases">
        <title>Chromosome-level genome of the transformable northern wattle, Acacia crassicarpa.</title>
        <authorList>
            <person name="Massaro I."/>
            <person name="Sinha N.R."/>
            <person name="Poethig S."/>
            <person name="Leichty A.R."/>
        </authorList>
    </citation>
    <scope>NUCLEOTIDE SEQUENCE</scope>
    <source>
        <strain evidence="10">Acra3RX</strain>
        <tissue evidence="10">Leaf</tissue>
    </source>
</reference>
<comment type="caution">
    <text evidence="10">The sequence shown here is derived from an EMBL/GenBank/DDBJ whole genome shotgun (WGS) entry which is preliminary data.</text>
</comment>
<dbReference type="PANTHER" id="PTHR45389:SF1">
    <property type="entry name" value="WD REPEAT-CONTAINING PROTEIN RUP1"/>
    <property type="match status" value="1"/>
</dbReference>
<sequence>MGNEKLLVGISTSQNPSLENPPSEPEGSGGGRRKRKENKPGNSEAEEKQEEETSRCEWNFSLVTVVSSSSAGITSDTIGSIETDPTDRLVATGGIARKIRIYSLNNLLPNTALHDDVRYLDHSGACDYYICVPAKLSSLRWRTGSGSQVIGSGDYDGVVTEYDLERKVPIFERDEHGGRRVWSVAYSHSDTVLGASGSDDRTMQMWDPRHEKGVAVVTPPGRRSVCSVEFNPFDGSMVAVGCADHKAYGYDIRKMSDPVVVLEGHKKTVSYVRFLDSHTLVSAGTDCCLKMWDMKESRVIRTYRGHLNSRSFVGLSVRQSSSGGGGGSAVGLLGCGSEKNEVVVYDTRWGQPIWVRAFGTSERVEEERAFVSSVHWRHGASGGEDECTFIGGGSDGVLQIFVGRRTTTATSVC</sequence>
<dbReference type="GO" id="GO:0010224">
    <property type="term" value="P:response to UV-B"/>
    <property type="evidence" value="ECO:0007669"/>
    <property type="project" value="TreeGrafter"/>
</dbReference>
<dbReference type="EMBL" id="JAWXYG010000002">
    <property type="protein sequence ID" value="KAK4280371.1"/>
    <property type="molecule type" value="Genomic_DNA"/>
</dbReference>
<dbReference type="GO" id="GO:0005829">
    <property type="term" value="C:cytosol"/>
    <property type="evidence" value="ECO:0007669"/>
    <property type="project" value="UniProtKB-SubCell"/>
</dbReference>
<evidence type="ECO:0000256" key="6">
    <source>
        <dbReference type="ARBA" id="ARBA00023089"/>
    </source>
</evidence>
<keyword evidence="11" id="KW-1185">Reference proteome</keyword>
<evidence type="ECO:0000256" key="8">
    <source>
        <dbReference type="PROSITE-ProRule" id="PRU00221"/>
    </source>
</evidence>
<gene>
    <name evidence="10" type="ORF">QN277_012002</name>
</gene>
<keyword evidence="6" id="KW-0287">Flowering</keyword>
<keyword evidence="3" id="KW-0963">Cytoplasm</keyword>
<dbReference type="Gene3D" id="2.130.10.10">
    <property type="entry name" value="YVTN repeat-like/Quinoprotein amine dehydrogenase"/>
    <property type="match status" value="1"/>
</dbReference>
<keyword evidence="5" id="KW-0677">Repeat</keyword>
<dbReference type="InterPro" id="IPR019775">
    <property type="entry name" value="WD40_repeat_CS"/>
</dbReference>
<dbReference type="SMART" id="SM00320">
    <property type="entry name" value="WD40"/>
    <property type="match status" value="6"/>
</dbReference>
<evidence type="ECO:0000256" key="3">
    <source>
        <dbReference type="ARBA" id="ARBA00022490"/>
    </source>
</evidence>
<dbReference type="PROSITE" id="PS50082">
    <property type="entry name" value="WD_REPEATS_2"/>
    <property type="match status" value="1"/>
</dbReference>
<feature type="region of interest" description="Disordered" evidence="9">
    <location>
        <begin position="1"/>
        <end position="53"/>
    </location>
</feature>
<keyword evidence="7" id="KW-0539">Nucleus</keyword>
<evidence type="ECO:0000256" key="7">
    <source>
        <dbReference type="ARBA" id="ARBA00023242"/>
    </source>
</evidence>
<feature type="repeat" description="WD" evidence="8">
    <location>
        <begin position="262"/>
        <end position="302"/>
    </location>
</feature>
<dbReference type="GO" id="GO:0009908">
    <property type="term" value="P:flower development"/>
    <property type="evidence" value="ECO:0007669"/>
    <property type="project" value="UniProtKB-KW"/>
</dbReference>
<evidence type="ECO:0000313" key="11">
    <source>
        <dbReference type="Proteomes" id="UP001293593"/>
    </source>
</evidence>
<dbReference type="PROSITE" id="PS50294">
    <property type="entry name" value="WD_REPEATS_REGION"/>
    <property type="match status" value="1"/>
</dbReference>
<evidence type="ECO:0000256" key="9">
    <source>
        <dbReference type="SAM" id="MobiDB-lite"/>
    </source>
</evidence>
<evidence type="ECO:0000256" key="1">
    <source>
        <dbReference type="ARBA" id="ARBA00004123"/>
    </source>
</evidence>
<keyword evidence="4 8" id="KW-0853">WD repeat</keyword>
<name>A0AAE1TDA5_9FABA</name>
<evidence type="ECO:0000256" key="5">
    <source>
        <dbReference type="ARBA" id="ARBA00022737"/>
    </source>
</evidence>
<accession>A0AAE1TDA5</accession>
<organism evidence="10 11">
    <name type="scientific">Acacia crassicarpa</name>
    <name type="common">northern wattle</name>
    <dbReference type="NCBI Taxonomy" id="499986"/>
    <lineage>
        <taxon>Eukaryota</taxon>
        <taxon>Viridiplantae</taxon>
        <taxon>Streptophyta</taxon>
        <taxon>Embryophyta</taxon>
        <taxon>Tracheophyta</taxon>
        <taxon>Spermatophyta</taxon>
        <taxon>Magnoliopsida</taxon>
        <taxon>eudicotyledons</taxon>
        <taxon>Gunneridae</taxon>
        <taxon>Pentapetalae</taxon>
        <taxon>rosids</taxon>
        <taxon>fabids</taxon>
        <taxon>Fabales</taxon>
        <taxon>Fabaceae</taxon>
        <taxon>Caesalpinioideae</taxon>
        <taxon>mimosoid clade</taxon>
        <taxon>Acacieae</taxon>
        <taxon>Acacia</taxon>
    </lineage>
</organism>
<dbReference type="SUPFAM" id="SSF50978">
    <property type="entry name" value="WD40 repeat-like"/>
    <property type="match status" value="1"/>
</dbReference>
<dbReference type="Pfam" id="PF00400">
    <property type="entry name" value="WD40"/>
    <property type="match status" value="2"/>
</dbReference>
<dbReference type="PANTHER" id="PTHR45389">
    <property type="entry name" value="WD REPEAT-CONTAINING PROTEIN RUP1"/>
    <property type="match status" value="1"/>
</dbReference>
<protein>
    <submittedName>
        <fullName evidence="10">Uncharacterized protein</fullName>
    </submittedName>
</protein>
<evidence type="ECO:0000256" key="4">
    <source>
        <dbReference type="ARBA" id="ARBA00022574"/>
    </source>
</evidence>
<dbReference type="InterPro" id="IPR036322">
    <property type="entry name" value="WD40_repeat_dom_sf"/>
</dbReference>
<dbReference type="GO" id="GO:0043254">
    <property type="term" value="P:regulation of protein-containing complex assembly"/>
    <property type="evidence" value="ECO:0007669"/>
    <property type="project" value="UniProtKB-ARBA"/>
</dbReference>
<proteinExistence type="predicted"/>
<dbReference type="Proteomes" id="UP001293593">
    <property type="component" value="Unassembled WGS sequence"/>
</dbReference>
<dbReference type="GO" id="GO:0005634">
    <property type="term" value="C:nucleus"/>
    <property type="evidence" value="ECO:0007669"/>
    <property type="project" value="UniProtKB-SubCell"/>
</dbReference>
<dbReference type="AlphaFoldDB" id="A0AAE1TDA5"/>
<dbReference type="InterPro" id="IPR001680">
    <property type="entry name" value="WD40_rpt"/>
</dbReference>
<dbReference type="PROSITE" id="PS00678">
    <property type="entry name" value="WD_REPEATS_1"/>
    <property type="match status" value="1"/>
</dbReference>